<dbReference type="AlphaFoldDB" id="A0A8J2FNA8"/>
<dbReference type="Proteomes" id="UP000663859">
    <property type="component" value="Unassembled WGS sequence"/>
</dbReference>
<keyword evidence="3" id="KW-1185">Reference proteome</keyword>
<gene>
    <name evidence="2" type="ORF">MPNT_170010</name>
</gene>
<name>A0A8J2FNA8_9BACT</name>
<organism evidence="2 3">
    <name type="scientific">Candidatus Methylacidithermus pantelleriae</name>
    <dbReference type="NCBI Taxonomy" id="2744239"/>
    <lineage>
        <taxon>Bacteria</taxon>
        <taxon>Pseudomonadati</taxon>
        <taxon>Verrucomicrobiota</taxon>
        <taxon>Methylacidiphilae</taxon>
        <taxon>Methylacidiphilales</taxon>
        <taxon>Methylacidiphilaceae</taxon>
        <taxon>Candidatus Methylacidithermus</taxon>
    </lineage>
</organism>
<evidence type="ECO:0000313" key="2">
    <source>
        <dbReference type="EMBL" id="CAF0694613.1"/>
    </source>
</evidence>
<sequence>MEEGFGGYLGATEGASQVTFGPRFPRSLSPEVPEVAGSRNALSPERGQALSGGQVNEMEKGLRFQTGSYRREPKRVWELCLQKVLVTRWLLLLE</sequence>
<accession>A0A8J2FNA8</accession>
<reference evidence="2" key="1">
    <citation type="submission" date="2021-02" db="EMBL/GenBank/DDBJ databases">
        <authorList>
            <person name="Cremers G."/>
            <person name="Picone N."/>
        </authorList>
    </citation>
    <scope>NUCLEOTIDE SEQUENCE</scope>
    <source>
        <strain evidence="2">PQ17</strain>
    </source>
</reference>
<comment type="caution">
    <text evidence="2">The sequence shown here is derived from an EMBL/GenBank/DDBJ whole genome shotgun (WGS) entry which is preliminary data.</text>
</comment>
<proteinExistence type="predicted"/>
<feature type="region of interest" description="Disordered" evidence="1">
    <location>
        <begin position="1"/>
        <end position="57"/>
    </location>
</feature>
<protein>
    <submittedName>
        <fullName evidence="2">Uncharacterized protein</fullName>
    </submittedName>
</protein>
<evidence type="ECO:0000256" key="1">
    <source>
        <dbReference type="SAM" id="MobiDB-lite"/>
    </source>
</evidence>
<evidence type="ECO:0000313" key="3">
    <source>
        <dbReference type="Proteomes" id="UP000663859"/>
    </source>
</evidence>
<dbReference type="EMBL" id="CAJNOB010000009">
    <property type="protein sequence ID" value="CAF0694613.1"/>
    <property type="molecule type" value="Genomic_DNA"/>
</dbReference>